<reference evidence="5" key="2">
    <citation type="submission" date="2011-03" db="EMBL/GenBank/DDBJ databases">
        <title>The complete genome of Desulfobacca acetoxidans DSM 11109.</title>
        <authorList>
            <consortium name="US DOE Joint Genome Institute (JGI-PGF)"/>
            <person name="Lucas S."/>
            <person name="Copeland A."/>
            <person name="Lapidus A."/>
            <person name="Bruce D."/>
            <person name="Goodwin L."/>
            <person name="Pitluck S."/>
            <person name="Peters L."/>
            <person name="Kyrpides N."/>
            <person name="Mavromatis K."/>
            <person name="Ivanova N."/>
            <person name="Ovchinnikova G."/>
            <person name="Teshima H."/>
            <person name="Detter J.C."/>
            <person name="Han C."/>
            <person name="Land M."/>
            <person name="Hauser L."/>
            <person name="Markowitz V."/>
            <person name="Cheng J.-F."/>
            <person name="Hugenholtz P."/>
            <person name="Woyke T."/>
            <person name="Wu D."/>
            <person name="Spring S."/>
            <person name="Schueler E."/>
            <person name="Brambilla E."/>
            <person name="Klenk H.-P."/>
            <person name="Eisen J.A."/>
        </authorList>
    </citation>
    <scope>NUCLEOTIDE SEQUENCE [LARGE SCALE GENOMIC DNA]</scope>
    <source>
        <strain evidence="5">ATCC 700848 / DSM 11109 / ASRB2</strain>
    </source>
</reference>
<dbReference type="InterPro" id="IPR029063">
    <property type="entry name" value="SAM-dependent_MTases_sf"/>
</dbReference>
<dbReference type="KEGG" id="dao:Desac_0210"/>
<evidence type="ECO:0000256" key="1">
    <source>
        <dbReference type="ARBA" id="ARBA00022603"/>
    </source>
</evidence>
<dbReference type="SUPFAM" id="SSF53335">
    <property type="entry name" value="S-adenosyl-L-methionine-dependent methyltransferases"/>
    <property type="match status" value="1"/>
</dbReference>
<keyword evidence="1 4" id="KW-0489">Methyltransferase</keyword>
<dbReference type="InterPro" id="IPR041698">
    <property type="entry name" value="Methyltransf_25"/>
</dbReference>
<feature type="domain" description="Methyltransferase" evidence="3">
    <location>
        <begin position="54"/>
        <end position="149"/>
    </location>
</feature>
<dbReference type="EMBL" id="CP002629">
    <property type="protein sequence ID" value="AEB08103.1"/>
    <property type="molecule type" value="Genomic_DNA"/>
</dbReference>
<dbReference type="OrthoDB" id="5298787at2"/>
<dbReference type="AlphaFoldDB" id="F2NEB3"/>
<reference evidence="4 5" key="1">
    <citation type="journal article" date="2011" name="Stand. Genomic Sci.">
        <title>Complete genome sequence of the acetate-degrading sulfate reducer Desulfobacca acetoxidans type strain (ASRB2).</title>
        <authorList>
            <person name="Goker M."/>
            <person name="Teshima H."/>
            <person name="Lapidus A."/>
            <person name="Nolan M."/>
            <person name="Lucas S."/>
            <person name="Hammon N."/>
            <person name="Deshpande S."/>
            <person name="Cheng J.F."/>
            <person name="Tapia R."/>
            <person name="Han C."/>
            <person name="Goodwin L."/>
            <person name="Pitluck S."/>
            <person name="Huntemann M."/>
            <person name="Liolios K."/>
            <person name="Ivanova N."/>
            <person name="Pagani I."/>
            <person name="Mavromatis K."/>
            <person name="Ovchinikova G."/>
            <person name="Pati A."/>
            <person name="Chen A."/>
            <person name="Palaniappan K."/>
            <person name="Land M."/>
            <person name="Hauser L."/>
            <person name="Brambilla E.M."/>
            <person name="Rohde M."/>
            <person name="Spring S."/>
            <person name="Detter J.C."/>
            <person name="Woyke T."/>
            <person name="Bristow J."/>
            <person name="Eisen J.A."/>
            <person name="Markowitz V."/>
            <person name="Hugenholtz P."/>
            <person name="Kyrpides N.C."/>
            <person name="Klenk H.P."/>
        </authorList>
    </citation>
    <scope>NUCLEOTIDE SEQUENCE [LARGE SCALE GENOMIC DNA]</scope>
    <source>
        <strain evidence="5">ATCC 700848 / DSM 11109 / ASRB2</strain>
    </source>
</reference>
<keyword evidence="5" id="KW-1185">Reference proteome</keyword>
<organism evidence="4 5">
    <name type="scientific">Desulfobacca acetoxidans (strain ATCC 700848 / DSM 11109 / ASRB2)</name>
    <dbReference type="NCBI Taxonomy" id="880072"/>
    <lineage>
        <taxon>Bacteria</taxon>
        <taxon>Pseudomonadati</taxon>
        <taxon>Thermodesulfobacteriota</taxon>
        <taxon>Desulfobaccia</taxon>
        <taxon>Desulfobaccales</taxon>
        <taxon>Desulfobaccaceae</taxon>
        <taxon>Desulfobacca</taxon>
    </lineage>
</organism>
<dbReference type="Proteomes" id="UP000000483">
    <property type="component" value="Chromosome"/>
</dbReference>
<dbReference type="STRING" id="880072.Desac_0210"/>
<protein>
    <submittedName>
        <fullName evidence="4">Methyltransferase type 12</fullName>
    </submittedName>
</protein>
<dbReference type="GO" id="GO:0008168">
    <property type="term" value="F:methyltransferase activity"/>
    <property type="evidence" value="ECO:0007669"/>
    <property type="project" value="UniProtKB-KW"/>
</dbReference>
<name>F2NEB3_DESAR</name>
<gene>
    <name evidence="4" type="ordered locus">Desac_0210</name>
</gene>
<dbReference type="GO" id="GO:0032259">
    <property type="term" value="P:methylation"/>
    <property type="evidence" value="ECO:0007669"/>
    <property type="project" value="UniProtKB-KW"/>
</dbReference>
<dbReference type="Gene3D" id="3.40.50.150">
    <property type="entry name" value="Vaccinia Virus protein VP39"/>
    <property type="match status" value="1"/>
</dbReference>
<keyword evidence="2 4" id="KW-0808">Transferase</keyword>
<dbReference type="HOGENOM" id="CLU_086922_0_0_7"/>
<dbReference type="PANTHER" id="PTHR43861">
    <property type="entry name" value="TRANS-ACONITATE 2-METHYLTRANSFERASE-RELATED"/>
    <property type="match status" value="1"/>
</dbReference>
<sequence length="230" mass="26217">MPRTSEFPNSDNLAALVRYYRFHSRIYDASRWLFLFGRSRLIQMLPTYCQPNHILEVGCGTGKNLLHLHRIFPNASLAGLDLSPAMLDRARTKMARQDHVPEFIQQAYDRPIAPDVPYDLLVFSYTLSMFNASWRQAIGSAYADLRPGGAVAVVDFHDSPVAVFKKWMACNHVHMQGHLLPELRSGFHTRFCEIYPAYGGLWTYFRFIGEKVERPFSDVGSLISKTAGKT</sequence>
<dbReference type="RefSeq" id="WP_013705216.1">
    <property type="nucleotide sequence ID" value="NC_015388.1"/>
</dbReference>
<evidence type="ECO:0000313" key="4">
    <source>
        <dbReference type="EMBL" id="AEB08103.1"/>
    </source>
</evidence>
<dbReference type="Pfam" id="PF13649">
    <property type="entry name" value="Methyltransf_25"/>
    <property type="match status" value="1"/>
</dbReference>
<dbReference type="CDD" id="cd02440">
    <property type="entry name" value="AdoMet_MTases"/>
    <property type="match status" value="1"/>
</dbReference>
<proteinExistence type="predicted"/>
<dbReference type="PANTHER" id="PTHR43861:SF1">
    <property type="entry name" value="TRANS-ACONITATE 2-METHYLTRANSFERASE"/>
    <property type="match status" value="1"/>
</dbReference>
<dbReference type="eggNOG" id="COG2226">
    <property type="taxonomic scope" value="Bacteria"/>
</dbReference>
<accession>F2NEB3</accession>
<evidence type="ECO:0000256" key="2">
    <source>
        <dbReference type="ARBA" id="ARBA00022679"/>
    </source>
</evidence>
<evidence type="ECO:0000313" key="5">
    <source>
        <dbReference type="Proteomes" id="UP000000483"/>
    </source>
</evidence>
<evidence type="ECO:0000259" key="3">
    <source>
        <dbReference type="Pfam" id="PF13649"/>
    </source>
</evidence>